<keyword evidence="2 3" id="KW-0694">RNA-binding</keyword>
<feature type="compositionally biased region" description="Basic and acidic residues" evidence="4">
    <location>
        <begin position="952"/>
        <end position="964"/>
    </location>
</feature>
<keyword evidence="7" id="KW-1185">Reference proteome</keyword>
<evidence type="ECO:0000256" key="1">
    <source>
        <dbReference type="ARBA" id="ARBA00022737"/>
    </source>
</evidence>
<dbReference type="InterPro" id="IPR012677">
    <property type="entry name" value="Nucleotide-bd_a/b_plait_sf"/>
</dbReference>
<dbReference type="STRING" id="984486.A0A1E3QXP9"/>
<feature type="region of interest" description="Disordered" evidence="4">
    <location>
        <begin position="524"/>
        <end position="572"/>
    </location>
</feature>
<dbReference type="GO" id="GO:0005634">
    <property type="term" value="C:nucleus"/>
    <property type="evidence" value="ECO:0007669"/>
    <property type="project" value="TreeGrafter"/>
</dbReference>
<dbReference type="PANTHER" id="PTHR23003">
    <property type="entry name" value="RNA RECOGNITION MOTIF RRM DOMAIN CONTAINING PROTEIN"/>
    <property type="match status" value="1"/>
</dbReference>
<dbReference type="InterPro" id="IPR008669">
    <property type="entry name" value="LSM_interact"/>
</dbReference>
<dbReference type="SUPFAM" id="SSF48452">
    <property type="entry name" value="TPR-like"/>
    <property type="match status" value="1"/>
</dbReference>
<dbReference type="GO" id="GO:0003729">
    <property type="term" value="F:mRNA binding"/>
    <property type="evidence" value="ECO:0007669"/>
    <property type="project" value="TreeGrafter"/>
</dbReference>
<proteinExistence type="predicted"/>
<dbReference type="SMART" id="SM00386">
    <property type="entry name" value="HAT"/>
    <property type="match status" value="4"/>
</dbReference>
<evidence type="ECO:0000313" key="7">
    <source>
        <dbReference type="Proteomes" id="UP000094336"/>
    </source>
</evidence>
<feature type="domain" description="RRM" evidence="5">
    <location>
        <begin position="839"/>
        <end position="911"/>
    </location>
</feature>
<sequence>MNSTGDVYQEIATVFEALEENPYDRDNHAKLVALLRHSKATMLEELTNARKTMAETFALTNSEYYGWIEDSGLVEDEFARLSELREVYTRMVADNPSCTNWYQYLLFAVEAYEAHRNANEIHEAVFAESDIMALLEQGVRETAYAYQSSIVWELCYSFYSTKFQGPGGFETLKKFLLARLAVPHASIDSTFSMLSQLVSRYNNAKYEGEMRAASKIVSECKKRTSYFETRELELRTQDTVSPDTWIRYLAMESKRPAKFRNPQFIASIFARAIDDKVNDSSYIPVWRAYLAILYEHQASDVDTVLAKFIRYHPDSAVAFAESISHLDYMDFASINGFKAMRGRIGTVDLLHRAAPEDWKVLAMVLVTYEFKAVKNGNLDMITELYTDIENYATYAIDNTEDALHSVEKLCVAVYVELEDLPLGRRIIEQLLSKHKTQVENWLFALDYERQYGSPTEISALFERACLLLTIVDWPERIIDEWLRYEQLHGTPFSYQTACIKSQRKMHTVNVTRYELQLAQEQRQQEQMEQQLSAVSVSSTKRRRSEDEGPALHSQESKKDKQHHNSDEPPKRDREHLCVLVANLPANISKPVVSAFFRDCGEIKDLTLVQGEGSLFAKVEFTDERSVLAALTKNLKRMEGAELDVKRCLYNTIWVTNFPPEFSQERLEELFGVFGTIMSIRLPSLKFNSNRRFCYVEYLLPSSATNATSQLHGRTIDDHKLVVKISNPKEKQTVDKERRSVIVKNLDFRVSEETLRAHFAEYGEIEKITLPNSSQHPQSDRKNDGYGFIKFADEISALNAMAHDQFGLAGRPISVSMADASFKTKQKAPPASTHSDNRSATISILNIPDTIREAQIRQFFSTIGPVAGVTLKPEFGGALVEYETVLGAGKASMQLNGQIFEGIALKLGTPKELTQNVALPTSAKPKFLVPLNLRRRKALPQSGEKSASGDPPKSNEDFKKMFLGK</sequence>
<dbReference type="OrthoDB" id="360390at2759"/>
<dbReference type="AlphaFoldDB" id="A0A1E3QXP9"/>
<dbReference type="GeneID" id="30150061"/>
<dbReference type="Pfam" id="PF00076">
    <property type="entry name" value="RRM_1"/>
    <property type="match status" value="3"/>
</dbReference>
<organism evidence="6 7">
    <name type="scientific">Babjeviella inositovora NRRL Y-12698</name>
    <dbReference type="NCBI Taxonomy" id="984486"/>
    <lineage>
        <taxon>Eukaryota</taxon>
        <taxon>Fungi</taxon>
        <taxon>Dikarya</taxon>
        <taxon>Ascomycota</taxon>
        <taxon>Saccharomycotina</taxon>
        <taxon>Pichiomycetes</taxon>
        <taxon>Serinales incertae sedis</taxon>
        <taxon>Babjeviella</taxon>
    </lineage>
</organism>
<name>A0A1E3QXP9_9ASCO</name>
<dbReference type="InterPro" id="IPR035979">
    <property type="entry name" value="RBD_domain_sf"/>
</dbReference>
<dbReference type="Proteomes" id="UP000094336">
    <property type="component" value="Unassembled WGS sequence"/>
</dbReference>
<dbReference type="InterPro" id="IPR034397">
    <property type="entry name" value="Prp24_RRM1"/>
</dbReference>
<dbReference type="Pfam" id="PF05391">
    <property type="entry name" value="Lsm_interact"/>
    <property type="match status" value="1"/>
</dbReference>
<gene>
    <name evidence="6" type="ORF">BABINDRAFT_5415</name>
</gene>
<evidence type="ECO:0000259" key="5">
    <source>
        <dbReference type="PROSITE" id="PS50102"/>
    </source>
</evidence>
<reference evidence="7" key="1">
    <citation type="submission" date="2016-05" db="EMBL/GenBank/DDBJ databases">
        <title>Comparative genomics of biotechnologically important yeasts.</title>
        <authorList>
            <consortium name="DOE Joint Genome Institute"/>
            <person name="Riley R."/>
            <person name="Haridas S."/>
            <person name="Wolfe K.H."/>
            <person name="Lopes M.R."/>
            <person name="Hittinger C.T."/>
            <person name="Goker M."/>
            <person name="Salamov A."/>
            <person name="Wisecaver J."/>
            <person name="Long T.M."/>
            <person name="Aerts A.L."/>
            <person name="Barry K."/>
            <person name="Choi C."/>
            <person name="Clum A."/>
            <person name="Coughlan A.Y."/>
            <person name="Deshpande S."/>
            <person name="Douglass A.P."/>
            <person name="Hanson S.J."/>
            <person name="Klenk H.-P."/>
            <person name="Labutti K."/>
            <person name="Lapidus A."/>
            <person name="Lindquist E."/>
            <person name="Lipzen A."/>
            <person name="Meier-Kolthoff J.P."/>
            <person name="Ohm R.A."/>
            <person name="Otillar R.P."/>
            <person name="Pangilinan J."/>
            <person name="Peng Y."/>
            <person name="Rokas A."/>
            <person name="Rosa C.A."/>
            <person name="Scheuner C."/>
            <person name="Sibirny A.A."/>
            <person name="Slot J.C."/>
            <person name="Stielow J.B."/>
            <person name="Sun H."/>
            <person name="Kurtzman C.P."/>
            <person name="Blackwell M."/>
            <person name="Grigoriev I.V."/>
            <person name="Jeffries T.W."/>
        </authorList>
    </citation>
    <scope>NUCLEOTIDE SEQUENCE [LARGE SCALE GENOMIC DNA]</scope>
    <source>
        <strain evidence="7">NRRL Y-12698</strain>
    </source>
</reference>
<protein>
    <recommendedName>
        <fullName evidence="5">RRM domain-containing protein</fullName>
    </recommendedName>
</protein>
<dbReference type="InterPro" id="IPR003107">
    <property type="entry name" value="HAT"/>
</dbReference>
<accession>A0A1E3QXP9</accession>
<dbReference type="Gene3D" id="3.30.70.330">
    <property type="match status" value="4"/>
</dbReference>
<feature type="region of interest" description="Disordered" evidence="4">
    <location>
        <begin position="934"/>
        <end position="964"/>
    </location>
</feature>
<dbReference type="Gene3D" id="1.25.40.10">
    <property type="entry name" value="Tetratricopeptide repeat domain"/>
    <property type="match status" value="2"/>
</dbReference>
<dbReference type="InterPro" id="IPR050374">
    <property type="entry name" value="RRT5_SRSF_SR"/>
</dbReference>
<feature type="compositionally biased region" description="Basic and acidic residues" evidence="4">
    <location>
        <begin position="554"/>
        <end position="572"/>
    </location>
</feature>
<dbReference type="CDD" id="cd12299">
    <property type="entry name" value="RRM4_Prp24"/>
    <property type="match status" value="1"/>
</dbReference>
<dbReference type="CDD" id="cd12296">
    <property type="entry name" value="RRM1_Prp24"/>
    <property type="match status" value="1"/>
</dbReference>
<dbReference type="InterPro" id="IPR031766">
    <property type="entry name" value="RRM_occluded"/>
</dbReference>
<dbReference type="GO" id="GO:0005737">
    <property type="term" value="C:cytoplasm"/>
    <property type="evidence" value="ECO:0007669"/>
    <property type="project" value="TreeGrafter"/>
</dbReference>
<keyword evidence="1" id="KW-0677">Repeat</keyword>
<dbReference type="EMBL" id="KV454426">
    <property type="protein sequence ID" value="ODQ82450.1"/>
    <property type="molecule type" value="Genomic_DNA"/>
</dbReference>
<evidence type="ECO:0000256" key="3">
    <source>
        <dbReference type="PROSITE-ProRule" id="PRU00176"/>
    </source>
</evidence>
<evidence type="ECO:0000256" key="4">
    <source>
        <dbReference type="SAM" id="MobiDB-lite"/>
    </source>
</evidence>
<dbReference type="SMART" id="SM00360">
    <property type="entry name" value="RRM"/>
    <property type="match status" value="4"/>
</dbReference>
<dbReference type="GO" id="GO:0006396">
    <property type="term" value="P:RNA processing"/>
    <property type="evidence" value="ECO:0007669"/>
    <property type="project" value="InterPro"/>
</dbReference>
<dbReference type="InterPro" id="IPR000504">
    <property type="entry name" value="RRM_dom"/>
</dbReference>
<dbReference type="PROSITE" id="PS50102">
    <property type="entry name" value="RRM"/>
    <property type="match status" value="4"/>
</dbReference>
<feature type="domain" description="RRM" evidence="5">
    <location>
        <begin position="576"/>
        <end position="643"/>
    </location>
</feature>
<dbReference type="RefSeq" id="XP_018987778.1">
    <property type="nucleotide sequence ID" value="XM_019132208.1"/>
</dbReference>
<evidence type="ECO:0000256" key="2">
    <source>
        <dbReference type="ARBA" id="ARBA00022884"/>
    </source>
</evidence>
<evidence type="ECO:0000313" key="6">
    <source>
        <dbReference type="EMBL" id="ODQ82450.1"/>
    </source>
</evidence>
<feature type="domain" description="RRM" evidence="5">
    <location>
        <begin position="738"/>
        <end position="819"/>
    </location>
</feature>
<dbReference type="Pfam" id="PF16842">
    <property type="entry name" value="RRM_occluded"/>
    <property type="match status" value="1"/>
</dbReference>
<dbReference type="SUPFAM" id="SSF54928">
    <property type="entry name" value="RNA-binding domain, RBD"/>
    <property type="match status" value="2"/>
</dbReference>
<feature type="domain" description="RRM" evidence="5">
    <location>
        <begin position="650"/>
        <end position="727"/>
    </location>
</feature>
<dbReference type="InterPro" id="IPR011990">
    <property type="entry name" value="TPR-like_helical_dom_sf"/>
</dbReference>